<dbReference type="OrthoDB" id="10069224at2759"/>
<evidence type="ECO:0000313" key="4">
    <source>
        <dbReference type="EnsemblMetazoa" id="XP_008182439.1"/>
    </source>
</evidence>
<feature type="region of interest" description="Disordered" evidence="2">
    <location>
        <begin position="1"/>
        <end position="22"/>
    </location>
</feature>
<dbReference type="RefSeq" id="XP_008182439.1">
    <property type="nucleotide sequence ID" value="XM_008184217.1"/>
</dbReference>
<dbReference type="EnsemblMetazoa" id="XM_008184217.1">
    <property type="protein sequence ID" value="XP_008182439.1"/>
    <property type="gene ID" value="LOC103309254"/>
</dbReference>
<reference evidence="5" key="1">
    <citation type="submission" date="2010-06" db="EMBL/GenBank/DDBJ databases">
        <authorList>
            <person name="Jiang H."/>
            <person name="Abraham K."/>
            <person name="Ali S."/>
            <person name="Alsbrooks S.L."/>
            <person name="Anim B.N."/>
            <person name="Anosike U.S."/>
            <person name="Attaway T."/>
            <person name="Bandaranaike D.P."/>
            <person name="Battles P.K."/>
            <person name="Bell S.N."/>
            <person name="Bell A.V."/>
            <person name="Beltran B."/>
            <person name="Bickham C."/>
            <person name="Bustamante Y."/>
            <person name="Caleb T."/>
            <person name="Canada A."/>
            <person name="Cardenas V."/>
            <person name="Carter K."/>
            <person name="Chacko J."/>
            <person name="Chandrabose M.N."/>
            <person name="Chavez D."/>
            <person name="Chavez A."/>
            <person name="Chen L."/>
            <person name="Chu H.-S."/>
            <person name="Claassen K.J."/>
            <person name="Cockrell R."/>
            <person name="Collins M."/>
            <person name="Cooper J.A."/>
            <person name="Cree A."/>
            <person name="Curry S.M."/>
            <person name="Da Y."/>
            <person name="Dao M.D."/>
            <person name="Das B."/>
            <person name="Davila M.-L."/>
            <person name="Davy-Carroll L."/>
            <person name="Denson S."/>
            <person name="Dinh H."/>
            <person name="Ebong V.E."/>
            <person name="Edwards J.R."/>
            <person name="Egan A."/>
            <person name="El-Daye J."/>
            <person name="Escobedo L."/>
            <person name="Fernandez S."/>
            <person name="Fernando P.R."/>
            <person name="Flagg N."/>
            <person name="Forbes L.D."/>
            <person name="Fowler R.G."/>
            <person name="Fu Q."/>
            <person name="Gabisi R.A."/>
            <person name="Ganer J."/>
            <person name="Garbino Pronczuk A."/>
            <person name="Garcia R.M."/>
            <person name="Garner T."/>
            <person name="Garrett T.E."/>
            <person name="Gonzalez D.A."/>
            <person name="Hamid H."/>
            <person name="Hawkins E.S."/>
            <person name="Hirani K."/>
            <person name="Hogues M.E."/>
            <person name="Hollins B."/>
            <person name="Hsiao C.-H."/>
            <person name="Jabil R."/>
            <person name="James M.L."/>
            <person name="Jhangiani S.N."/>
            <person name="Johnson B."/>
            <person name="Johnson Q."/>
            <person name="Joshi V."/>
            <person name="Kalu J.B."/>
            <person name="Kam C."/>
            <person name="Kashfia A."/>
            <person name="Keebler J."/>
            <person name="Kisamo H."/>
            <person name="Kovar C.L."/>
            <person name="Lago L.A."/>
            <person name="Lai C.-Y."/>
            <person name="Laidlaw J."/>
            <person name="Lara F."/>
            <person name="Le T.-K."/>
            <person name="Lee S.L."/>
            <person name="Legall F.H."/>
            <person name="Lemon S.J."/>
            <person name="Lewis L.R."/>
            <person name="Li B."/>
            <person name="Liu Y."/>
            <person name="Liu Y.-S."/>
            <person name="Lopez J."/>
            <person name="Lozado R.J."/>
            <person name="Lu J."/>
            <person name="Madu R.C."/>
            <person name="Maheshwari M."/>
            <person name="Maheshwari R."/>
            <person name="Malloy K."/>
            <person name="Martinez E."/>
            <person name="Mathew T."/>
            <person name="Mercado I.C."/>
            <person name="Mercado C."/>
            <person name="Meyer B."/>
            <person name="Montgomery K."/>
            <person name="Morgan M.B."/>
            <person name="Munidasa M."/>
            <person name="Nazareth L.V."/>
            <person name="Nelson J."/>
            <person name="Ng B.M."/>
            <person name="Nguyen N.B."/>
            <person name="Nguyen P.Q."/>
            <person name="Nguyen T."/>
            <person name="Obregon M."/>
            <person name="Okwuonu G.O."/>
            <person name="Onwere C.G."/>
            <person name="Orozco G."/>
            <person name="Parra A."/>
            <person name="Patel S."/>
            <person name="Patil S."/>
            <person name="Perez A."/>
            <person name="Perez Y."/>
            <person name="Pham C."/>
            <person name="Primus E.L."/>
            <person name="Pu L.-L."/>
            <person name="Puazo M."/>
            <person name="Qin X."/>
            <person name="Quiroz J.B."/>
            <person name="Reese J."/>
            <person name="Richards S."/>
            <person name="Rives C.M."/>
            <person name="Robberts R."/>
            <person name="Ruiz S.J."/>
            <person name="Ruiz M.J."/>
            <person name="Santibanez J."/>
            <person name="Schneider B.W."/>
            <person name="Sisson I."/>
            <person name="Smith M."/>
            <person name="Sodergren E."/>
            <person name="Song X.-Z."/>
            <person name="Song B.B."/>
            <person name="Summersgill H."/>
            <person name="Thelus R."/>
            <person name="Thornton R.D."/>
            <person name="Trejos Z.Y."/>
            <person name="Usmani K."/>
            <person name="Vattathil S."/>
            <person name="Villasana D."/>
            <person name="Walker D.L."/>
            <person name="Wang S."/>
            <person name="Wang K."/>
            <person name="White C.S."/>
            <person name="Williams A.C."/>
            <person name="Williamson J."/>
            <person name="Wilson K."/>
            <person name="Woghiren I.O."/>
            <person name="Woodworth J.R."/>
            <person name="Worley K.C."/>
            <person name="Wright R.A."/>
            <person name="Wu W."/>
            <person name="Young L."/>
            <person name="Zhang L."/>
            <person name="Zhang J."/>
            <person name="Zhu Y."/>
            <person name="Muzny D.M."/>
            <person name="Weinstock G."/>
            <person name="Gibbs R.A."/>
        </authorList>
    </citation>
    <scope>NUCLEOTIDE SEQUENCE [LARGE SCALE GENOMIC DNA]</scope>
    <source>
        <strain evidence="5">LSR1</strain>
    </source>
</reference>
<feature type="coiled-coil region" evidence="1">
    <location>
        <begin position="47"/>
        <end position="88"/>
    </location>
</feature>
<feature type="domain" description="FP protein C-terminal" evidence="3">
    <location>
        <begin position="191"/>
        <end position="242"/>
    </location>
</feature>
<organism evidence="4 5">
    <name type="scientific">Acyrthosiphon pisum</name>
    <name type="common">Pea aphid</name>
    <dbReference type="NCBI Taxonomy" id="7029"/>
    <lineage>
        <taxon>Eukaryota</taxon>
        <taxon>Metazoa</taxon>
        <taxon>Ecdysozoa</taxon>
        <taxon>Arthropoda</taxon>
        <taxon>Hexapoda</taxon>
        <taxon>Insecta</taxon>
        <taxon>Pterygota</taxon>
        <taxon>Neoptera</taxon>
        <taxon>Paraneoptera</taxon>
        <taxon>Hemiptera</taxon>
        <taxon>Sternorrhyncha</taxon>
        <taxon>Aphidomorpha</taxon>
        <taxon>Aphidoidea</taxon>
        <taxon>Aphididae</taxon>
        <taxon>Macrosiphini</taxon>
        <taxon>Acyrthosiphon</taxon>
    </lineage>
</organism>
<feature type="compositionally biased region" description="Polar residues" evidence="2">
    <location>
        <begin position="1"/>
        <end position="16"/>
    </location>
</feature>
<evidence type="ECO:0000313" key="5">
    <source>
        <dbReference type="Proteomes" id="UP000007819"/>
    </source>
</evidence>
<accession>A0A8R2F9E9</accession>
<keyword evidence="1" id="KW-0175">Coiled coil</keyword>
<keyword evidence="5" id="KW-1185">Reference proteome</keyword>
<dbReference type="KEGG" id="api:103309254"/>
<reference evidence="4" key="2">
    <citation type="submission" date="2022-06" db="UniProtKB">
        <authorList>
            <consortium name="EnsemblMetazoa"/>
        </authorList>
    </citation>
    <scope>IDENTIFICATION</scope>
</reference>
<evidence type="ECO:0000256" key="2">
    <source>
        <dbReference type="SAM" id="MobiDB-lite"/>
    </source>
</evidence>
<dbReference type="GeneID" id="103309254"/>
<dbReference type="Pfam" id="PF25298">
    <property type="entry name" value="Baculo_FP_2nd"/>
    <property type="match status" value="1"/>
</dbReference>
<dbReference type="InterPro" id="IPR057251">
    <property type="entry name" value="FP_C"/>
</dbReference>
<protein>
    <recommendedName>
        <fullName evidence="3">FP protein C-terminal domain-containing protein</fullName>
    </recommendedName>
</protein>
<evidence type="ECO:0000256" key="1">
    <source>
        <dbReference type="SAM" id="Coils"/>
    </source>
</evidence>
<dbReference type="AlphaFoldDB" id="A0A8R2F9E9"/>
<dbReference type="Proteomes" id="UP000007819">
    <property type="component" value="Chromosome A1"/>
</dbReference>
<name>A0A8R2F9E9_ACYPI</name>
<evidence type="ECO:0000259" key="3">
    <source>
        <dbReference type="Pfam" id="PF25298"/>
    </source>
</evidence>
<proteinExistence type="predicted"/>
<sequence>MSQNTKTRFSCQTCREPSQKSDKVISKKSEERMEELIKSVSFMSSQFDEFNKKLDAALLEMNHLRTENNKLKIENTRLANDILDIKQKLDTFEQANMGIGIEITGIPKMENENCINTVKQIAEKLNISITVTEASRLNSTNNKPSIIIAKLETSEMRKNLIKINKLQKLNANMLSENWNKENKIYINERLTKEKRILHSKTRAAGKERNYKFIWISNADILIRKDENSKITRIRSINDIERM</sequence>